<protein>
    <recommendedName>
        <fullName evidence="3">Lipoprotein</fullName>
    </recommendedName>
</protein>
<evidence type="ECO:0000256" key="1">
    <source>
        <dbReference type="SAM" id="SignalP"/>
    </source>
</evidence>
<reference evidence="2" key="2">
    <citation type="submission" date="2019-04" db="EMBL/GenBank/DDBJ databases">
        <authorList>
            <person name="Zou H."/>
        </authorList>
    </citation>
    <scope>NUCLEOTIDE SEQUENCE</scope>
    <source>
        <strain evidence="2">2015oxa</strain>
    </source>
</reference>
<organism evidence="2">
    <name type="scientific">Shewanella xiamenensis</name>
    <dbReference type="NCBI Taxonomy" id="332186"/>
    <lineage>
        <taxon>Bacteria</taxon>
        <taxon>Pseudomonadati</taxon>
        <taxon>Pseudomonadota</taxon>
        <taxon>Gammaproteobacteria</taxon>
        <taxon>Alteromonadales</taxon>
        <taxon>Shewanellaceae</taxon>
        <taxon>Shewanella</taxon>
    </lineage>
</organism>
<dbReference type="Proteomes" id="UP001152518">
    <property type="component" value="Unassembled WGS sequence"/>
</dbReference>
<sequence length="64" mass="6840">MYTMLKTWTLSLIPLVFLGLSGCASTNADTNSNSKVTNTAEKKAAKECDKVASIGSNIGRCKKK</sequence>
<comment type="caution">
    <text evidence="2">The sequence shown here is derived from an EMBL/GenBank/DDBJ whole genome shotgun (WGS) entry which is preliminary data.</text>
</comment>
<dbReference type="PROSITE" id="PS51257">
    <property type="entry name" value="PROKAR_LIPOPROTEIN"/>
    <property type="match status" value="1"/>
</dbReference>
<feature type="signal peptide" evidence="1">
    <location>
        <begin position="1"/>
        <end position="28"/>
    </location>
</feature>
<evidence type="ECO:0008006" key="3">
    <source>
        <dbReference type="Google" id="ProtNLM"/>
    </source>
</evidence>
<proteinExistence type="predicted"/>
<accession>A0AAW6QXI6</accession>
<reference evidence="2" key="1">
    <citation type="journal article" date="2019" name="Int J Environ Res Public Health">
        <title>Characterization of Chromosome-Mediated BlaOXA-894 in Shewanella xiamenensis Isolated from Pig Wastewater.</title>
        <authorList>
            <person name="Zou H."/>
            <person name="Zhou Z."/>
            <person name="Xia H."/>
            <person name="Zhao Q."/>
            <person name="Li X."/>
        </authorList>
    </citation>
    <scope>NUCLEOTIDE SEQUENCE</scope>
    <source>
        <strain evidence="2">2015oxa</strain>
    </source>
</reference>
<feature type="chain" id="PRO_5043846228" description="Lipoprotein" evidence="1">
    <location>
        <begin position="29"/>
        <end position="64"/>
    </location>
</feature>
<gene>
    <name evidence="2" type="ORF">E2650_11340</name>
</gene>
<keyword evidence="1" id="KW-0732">Signal</keyword>
<dbReference type="EMBL" id="SUNE01000006">
    <property type="protein sequence ID" value="MDG5900467.1"/>
    <property type="molecule type" value="Genomic_DNA"/>
</dbReference>
<evidence type="ECO:0000313" key="2">
    <source>
        <dbReference type="EMBL" id="MDG5900467.1"/>
    </source>
</evidence>
<dbReference type="AlphaFoldDB" id="A0AAW6QXI6"/>
<name>A0AAW6QXI6_9GAMM</name>